<dbReference type="Proteomes" id="UP000054166">
    <property type="component" value="Unassembled WGS sequence"/>
</dbReference>
<evidence type="ECO:0000313" key="2">
    <source>
        <dbReference type="EMBL" id="KIM79835.1"/>
    </source>
</evidence>
<accession>A0A0C3F547</accession>
<keyword evidence="1" id="KW-1133">Transmembrane helix</keyword>
<keyword evidence="1" id="KW-0472">Membrane</keyword>
<feature type="transmembrane region" description="Helical" evidence="1">
    <location>
        <begin position="42"/>
        <end position="65"/>
    </location>
</feature>
<organism evidence="2 3">
    <name type="scientific">Piloderma croceum (strain F 1598)</name>
    <dbReference type="NCBI Taxonomy" id="765440"/>
    <lineage>
        <taxon>Eukaryota</taxon>
        <taxon>Fungi</taxon>
        <taxon>Dikarya</taxon>
        <taxon>Basidiomycota</taxon>
        <taxon>Agaricomycotina</taxon>
        <taxon>Agaricomycetes</taxon>
        <taxon>Agaricomycetidae</taxon>
        <taxon>Atheliales</taxon>
        <taxon>Atheliaceae</taxon>
        <taxon>Piloderma</taxon>
    </lineage>
</organism>
<dbReference type="EMBL" id="KN833007">
    <property type="protein sequence ID" value="KIM79835.1"/>
    <property type="molecule type" value="Genomic_DNA"/>
</dbReference>
<dbReference type="InParanoid" id="A0A0C3F547"/>
<sequence length="277" mass="30971">MVEYLPLASASPTAHDDDEFDTLKHGSWVPHQSSTFNNSTTLTWLTILMGIMATFAAAAFHITILSETSRLPSIRSPNDVTSTLKMVRPSPNLEKGHANIKHWKKVKIPRMVFPRLIVRANEAEPNTVYQSGQSVLLSPSDSMFYHWKTKSAWSKCYITAWVSSPEKLIAGGKHYAAEGDVTAIEVWNVSSPNPLKEVTWNTRPRRLSLMGTVNFTTRDGQNQDSNLDGQELKRPTPLFDCSGMVDLTVEIACMSCRLQFDQIFSDPPLGFELLELA</sequence>
<evidence type="ECO:0000313" key="3">
    <source>
        <dbReference type="Proteomes" id="UP000054166"/>
    </source>
</evidence>
<keyword evidence="1" id="KW-0812">Transmembrane</keyword>
<dbReference type="HOGENOM" id="CLU_088659_0_0_1"/>
<dbReference type="OrthoDB" id="8300214at2759"/>
<name>A0A0C3F547_PILCF</name>
<evidence type="ECO:0000256" key="1">
    <source>
        <dbReference type="SAM" id="Phobius"/>
    </source>
</evidence>
<protein>
    <recommendedName>
        <fullName evidence="4">Ubiquitin 3 binding protein But2 C-terminal domain-containing protein</fullName>
    </recommendedName>
</protein>
<dbReference type="AlphaFoldDB" id="A0A0C3F547"/>
<evidence type="ECO:0008006" key="4">
    <source>
        <dbReference type="Google" id="ProtNLM"/>
    </source>
</evidence>
<reference evidence="2 3" key="1">
    <citation type="submission" date="2014-04" db="EMBL/GenBank/DDBJ databases">
        <authorList>
            <consortium name="DOE Joint Genome Institute"/>
            <person name="Kuo A."/>
            <person name="Tarkka M."/>
            <person name="Buscot F."/>
            <person name="Kohler A."/>
            <person name="Nagy L.G."/>
            <person name="Floudas D."/>
            <person name="Copeland A."/>
            <person name="Barry K.W."/>
            <person name="Cichocki N."/>
            <person name="Veneault-Fourrey C."/>
            <person name="LaButti K."/>
            <person name="Lindquist E.A."/>
            <person name="Lipzen A."/>
            <person name="Lundell T."/>
            <person name="Morin E."/>
            <person name="Murat C."/>
            <person name="Sun H."/>
            <person name="Tunlid A."/>
            <person name="Henrissat B."/>
            <person name="Grigoriev I.V."/>
            <person name="Hibbett D.S."/>
            <person name="Martin F."/>
            <person name="Nordberg H.P."/>
            <person name="Cantor M.N."/>
            <person name="Hua S.X."/>
        </authorList>
    </citation>
    <scope>NUCLEOTIDE SEQUENCE [LARGE SCALE GENOMIC DNA]</scope>
    <source>
        <strain evidence="2 3">F 1598</strain>
    </source>
</reference>
<gene>
    <name evidence="2" type="ORF">PILCRDRAFT_823020</name>
</gene>
<reference evidence="3" key="2">
    <citation type="submission" date="2015-01" db="EMBL/GenBank/DDBJ databases">
        <title>Evolutionary Origins and Diversification of the Mycorrhizal Mutualists.</title>
        <authorList>
            <consortium name="DOE Joint Genome Institute"/>
            <consortium name="Mycorrhizal Genomics Consortium"/>
            <person name="Kohler A."/>
            <person name="Kuo A."/>
            <person name="Nagy L.G."/>
            <person name="Floudas D."/>
            <person name="Copeland A."/>
            <person name="Barry K.W."/>
            <person name="Cichocki N."/>
            <person name="Veneault-Fourrey C."/>
            <person name="LaButti K."/>
            <person name="Lindquist E.A."/>
            <person name="Lipzen A."/>
            <person name="Lundell T."/>
            <person name="Morin E."/>
            <person name="Murat C."/>
            <person name="Riley R."/>
            <person name="Ohm R."/>
            <person name="Sun H."/>
            <person name="Tunlid A."/>
            <person name="Henrissat B."/>
            <person name="Grigoriev I.V."/>
            <person name="Hibbett D.S."/>
            <person name="Martin F."/>
        </authorList>
    </citation>
    <scope>NUCLEOTIDE SEQUENCE [LARGE SCALE GENOMIC DNA]</scope>
    <source>
        <strain evidence="3">F 1598</strain>
    </source>
</reference>
<keyword evidence="3" id="KW-1185">Reference proteome</keyword>
<proteinExistence type="predicted"/>